<evidence type="ECO:0000313" key="5">
    <source>
        <dbReference type="Proteomes" id="UP000053477"/>
    </source>
</evidence>
<comment type="catalytic activity">
    <reaction evidence="1">
        <text>O-phospho-L-seryl-[protein] + H2O = L-seryl-[protein] + phosphate</text>
        <dbReference type="Rhea" id="RHEA:20629"/>
        <dbReference type="Rhea" id="RHEA-COMP:9863"/>
        <dbReference type="Rhea" id="RHEA-COMP:11604"/>
        <dbReference type="ChEBI" id="CHEBI:15377"/>
        <dbReference type="ChEBI" id="CHEBI:29999"/>
        <dbReference type="ChEBI" id="CHEBI:43474"/>
        <dbReference type="ChEBI" id="CHEBI:83421"/>
        <dbReference type="EC" id="3.1.3.16"/>
    </reaction>
</comment>
<evidence type="ECO:0000313" key="4">
    <source>
        <dbReference type="EMBL" id="KLO10392.1"/>
    </source>
</evidence>
<evidence type="ECO:0000256" key="2">
    <source>
        <dbReference type="SAM" id="MobiDB-lite"/>
    </source>
</evidence>
<name>A0A0H2RFN8_9AGAM</name>
<keyword evidence="1" id="KW-0378">Hydrolase</keyword>
<dbReference type="PROSITE" id="PS51746">
    <property type="entry name" value="PPM_2"/>
    <property type="match status" value="1"/>
</dbReference>
<feature type="compositionally biased region" description="Low complexity" evidence="2">
    <location>
        <begin position="116"/>
        <end position="140"/>
    </location>
</feature>
<dbReference type="SUPFAM" id="SSF81606">
    <property type="entry name" value="PP2C-like"/>
    <property type="match status" value="1"/>
</dbReference>
<dbReference type="EMBL" id="KQ086028">
    <property type="protein sequence ID" value="KLO10392.1"/>
    <property type="molecule type" value="Genomic_DNA"/>
</dbReference>
<dbReference type="Proteomes" id="UP000053477">
    <property type="component" value="Unassembled WGS sequence"/>
</dbReference>
<keyword evidence="1" id="KW-0904">Protein phosphatase</keyword>
<feature type="compositionally biased region" description="Low complexity" evidence="2">
    <location>
        <begin position="85"/>
        <end position="103"/>
    </location>
</feature>
<keyword evidence="1" id="KW-0479">Metal-binding</keyword>
<dbReference type="STRING" id="27342.A0A0H2RFN8"/>
<feature type="compositionally biased region" description="Polar residues" evidence="2">
    <location>
        <begin position="141"/>
        <end position="160"/>
    </location>
</feature>
<feature type="compositionally biased region" description="Low complexity" evidence="2">
    <location>
        <begin position="40"/>
        <end position="59"/>
    </location>
</feature>
<feature type="compositionally biased region" description="Low complexity" evidence="2">
    <location>
        <begin position="186"/>
        <end position="198"/>
    </location>
</feature>
<organism evidence="4 5">
    <name type="scientific">Schizopora paradoxa</name>
    <dbReference type="NCBI Taxonomy" id="27342"/>
    <lineage>
        <taxon>Eukaryota</taxon>
        <taxon>Fungi</taxon>
        <taxon>Dikarya</taxon>
        <taxon>Basidiomycota</taxon>
        <taxon>Agaricomycotina</taxon>
        <taxon>Agaricomycetes</taxon>
        <taxon>Hymenochaetales</taxon>
        <taxon>Schizoporaceae</taxon>
        <taxon>Schizopora</taxon>
    </lineage>
</organism>
<dbReference type="InterPro" id="IPR036457">
    <property type="entry name" value="PPM-type-like_dom_sf"/>
</dbReference>
<feature type="region of interest" description="Disordered" evidence="2">
    <location>
        <begin position="437"/>
        <end position="476"/>
    </location>
</feature>
<comment type="cofactor">
    <cofactor evidence="1">
        <name>Mn(2+)</name>
        <dbReference type="ChEBI" id="CHEBI:29035"/>
    </cofactor>
</comment>
<dbReference type="GO" id="GO:0046872">
    <property type="term" value="F:metal ion binding"/>
    <property type="evidence" value="ECO:0007669"/>
    <property type="project" value="UniProtKB-UniRule"/>
</dbReference>
<feature type="region of interest" description="Disordered" evidence="2">
    <location>
        <begin position="270"/>
        <end position="306"/>
    </location>
</feature>
<dbReference type="InterPro" id="IPR039123">
    <property type="entry name" value="PPTC7"/>
</dbReference>
<keyword evidence="5" id="KW-1185">Reference proteome</keyword>
<evidence type="ECO:0000256" key="1">
    <source>
        <dbReference type="RuleBase" id="RU366020"/>
    </source>
</evidence>
<keyword evidence="1" id="KW-0464">Manganese</keyword>
<keyword evidence="1" id="KW-0460">Magnesium</keyword>
<protein>
    <recommendedName>
        <fullName evidence="1">Protein phosphatase</fullName>
        <ecNumber evidence="1">3.1.3.16</ecNumber>
    </recommendedName>
</protein>
<sequence>MHPSKTISTTKRLCTVFIPSQASSSTSAAVAVLRRRPRAHSASSSGSPPSSSSSTATGPAERRTFYTAATGVNGNPLQYFDAATSSSGAGPSSPSPSSRPGNPHVLSTQRLPYGESHNANSNSGSGSHSQHGGSQQSHSSTANQPLLGSSSFPTTVNPHPSCSPQPDRPFSSKSSHSRFHETLAASSSSSSSTTGQSSDALVADEASSKSSFGPPKRLFQLDVGAYGIPKRGHVSRYACEASDFAGLDAAVQVGEDAYFVRDDAMGVADGVGGWASSNREKRASPSPRPRHSSGSSGLRNYIHRDTRHEPSPSALFARRLMHFCAVEAAEARSRAQLLHETTHSRSNYKTPGIPSTLPSLKHNVVRDLSSRTTQQKHRNARPFLWPWEEEGIADSKSDPMEDSSVCISEATEDAPSVDPLDVLERAYSRAIDAHVVRVNPSDPAPTATSGASHHPSSPSPDLRLDHAENSSSRKCNWKPLRSGSSTALLATLSGDRLRIAHLGDCSGLLVRGGDVVWRSEEMWWGFNFPLQLGPSSPTLPQDARTYELRVQADDILVLASDGMSDNLWEEDVVDEVRRFVGSFKPFPSTSPPAPSPVSTEGQSQTLGTLGRRALAGMLSEALCSRARRVSERTRQMQSNGCSRGISESLEDLPFSRRAKEEGRSFRGGKWDDISVLVAVITPSS</sequence>
<dbReference type="AlphaFoldDB" id="A0A0H2RFN8"/>
<reference evidence="4 5" key="1">
    <citation type="submission" date="2015-04" db="EMBL/GenBank/DDBJ databases">
        <title>Complete genome sequence of Schizopora paradoxa KUC8140, a cosmopolitan wood degrader in East Asia.</title>
        <authorList>
            <consortium name="DOE Joint Genome Institute"/>
            <person name="Min B."/>
            <person name="Park H."/>
            <person name="Jang Y."/>
            <person name="Kim J.-J."/>
            <person name="Kim K.H."/>
            <person name="Pangilinan J."/>
            <person name="Lipzen A."/>
            <person name="Riley R."/>
            <person name="Grigoriev I.V."/>
            <person name="Spatafora J.W."/>
            <person name="Choi I.-G."/>
        </authorList>
    </citation>
    <scope>NUCLEOTIDE SEQUENCE [LARGE SCALE GENOMIC DNA]</scope>
    <source>
        <strain evidence="4 5">KUC8140</strain>
    </source>
</reference>
<dbReference type="GO" id="GO:0004722">
    <property type="term" value="F:protein serine/threonine phosphatase activity"/>
    <property type="evidence" value="ECO:0007669"/>
    <property type="project" value="UniProtKB-EC"/>
</dbReference>
<feature type="region of interest" description="Disordered" evidence="2">
    <location>
        <begin position="585"/>
        <end position="604"/>
    </location>
</feature>
<feature type="domain" description="PPM-type phosphatase" evidence="3">
    <location>
        <begin position="241"/>
        <end position="680"/>
    </location>
</feature>
<feature type="region of interest" description="Disordered" evidence="2">
    <location>
        <begin position="25"/>
        <end position="214"/>
    </location>
</feature>
<dbReference type="InParanoid" id="A0A0H2RFN8"/>
<dbReference type="InterPro" id="IPR001932">
    <property type="entry name" value="PPM-type_phosphatase-like_dom"/>
</dbReference>
<dbReference type="EC" id="3.1.3.16" evidence="1"/>
<comment type="cofactor">
    <cofactor evidence="1">
        <name>Mg(2+)</name>
        <dbReference type="ChEBI" id="CHEBI:18420"/>
    </cofactor>
</comment>
<dbReference type="OrthoDB" id="60843at2759"/>
<comment type="catalytic activity">
    <reaction evidence="1">
        <text>O-phospho-L-threonyl-[protein] + H2O = L-threonyl-[protein] + phosphate</text>
        <dbReference type="Rhea" id="RHEA:47004"/>
        <dbReference type="Rhea" id="RHEA-COMP:11060"/>
        <dbReference type="Rhea" id="RHEA-COMP:11605"/>
        <dbReference type="ChEBI" id="CHEBI:15377"/>
        <dbReference type="ChEBI" id="CHEBI:30013"/>
        <dbReference type="ChEBI" id="CHEBI:43474"/>
        <dbReference type="ChEBI" id="CHEBI:61977"/>
        <dbReference type="EC" id="3.1.3.16"/>
    </reaction>
</comment>
<proteinExistence type="inferred from homology"/>
<accession>A0A0H2RFN8</accession>
<gene>
    <name evidence="4" type="ORF">SCHPADRAFT_930597</name>
</gene>
<dbReference type="SMART" id="SM00332">
    <property type="entry name" value="PP2Cc"/>
    <property type="match status" value="1"/>
</dbReference>
<comment type="similarity">
    <text evidence="1">Belongs to the PP2C family.</text>
</comment>
<dbReference type="PANTHER" id="PTHR12320">
    <property type="entry name" value="PROTEIN PHOSPHATASE 2C"/>
    <property type="match status" value="1"/>
</dbReference>
<dbReference type="PANTHER" id="PTHR12320:SF84">
    <property type="entry name" value="PROTEIN PHOSPHATASE"/>
    <property type="match status" value="1"/>
</dbReference>
<evidence type="ECO:0000259" key="3">
    <source>
        <dbReference type="PROSITE" id="PS51746"/>
    </source>
</evidence>
<dbReference type="Gene3D" id="3.60.40.10">
    <property type="entry name" value="PPM-type phosphatase domain"/>
    <property type="match status" value="2"/>
</dbReference>